<dbReference type="STRING" id="46914.JP75_09745"/>
<dbReference type="Gene3D" id="3.40.50.2300">
    <property type="match status" value="2"/>
</dbReference>
<dbReference type="RefSeq" id="WP_035082246.1">
    <property type="nucleotide sequence ID" value="NZ_JQGC01000007.1"/>
</dbReference>
<dbReference type="PANTHER" id="PTHR30146">
    <property type="entry name" value="LACI-RELATED TRANSCRIPTIONAL REPRESSOR"/>
    <property type="match status" value="1"/>
</dbReference>
<feature type="domain" description="HTH lacI-type" evidence="5">
    <location>
        <begin position="4"/>
        <end position="48"/>
    </location>
</feature>
<dbReference type="AlphaFoldDB" id="A0A087M2R8"/>
<dbReference type="GO" id="GO:0003700">
    <property type="term" value="F:DNA-binding transcription factor activity"/>
    <property type="evidence" value="ECO:0007669"/>
    <property type="project" value="TreeGrafter"/>
</dbReference>
<dbReference type="PROSITE" id="PS50932">
    <property type="entry name" value="HTH_LACI_2"/>
    <property type="match status" value="1"/>
</dbReference>
<proteinExistence type="predicted"/>
<protein>
    <recommendedName>
        <fullName evidence="5">HTH lacI-type domain-containing protein</fullName>
    </recommendedName>
</protein>
<sequence length="352" mass="38131">MSRVTIQSIADHLGISKFAVSRALTGKPGVSEATRLQVHNAATELGYQNRRRTPVIGTTIEVIFRDRTVASRELWIDVQNGVDSEAVLNGYNMAVRWTDDASILKRLETNTAGFVLIGPQSPTMFDAICKSPLPAVVVNHVVPPLLDIDQISATDIEAGVYVARYLANLGHRRVVYAHGRMGYPGRYARLRGFAEAINAIEGMELREIAFADDQAASDLRDALLAMVNADFEPTAFFCGSDGVAVTVVSELMRMGLRVPEDVSVIGHADYGIATQISPQLTTVKMPHRQMGVAAVRILLGRAGGSSELEGLPAQRVSLVPQLVERQSSGPASTRSWRSRLRGAPEISTVEGQ</sequence>
<evidence type="ECO:0000313" key="6">
    <source>
        <dbReference type="EMBL" id="KFL31171.1"/>
    </source>
</evidence>
<keyword evidence="7" id="KW-1185">Reference proteome</keyword>
<dbReference type="CDD" id="cd01392">
    <property type="entry name" value="HTH_LacI"/>
    <property type="match status" value="1"/>
</dbReference>
<dbReference type="Pfam" id="PF00356">
    <property type="entry name" value="LacI"/>
    <property type="match status" value="1"/>
</dbReference>
<feature type="region of interest" description="Disordered" evidence="4">
    <location>
        <begin position="324"/>
        <end position="352"/>
    </location>
</feature>
<name>A0A087M2R8_9HYPH</name>
<dbReference type="SMART" id="SM00354">
    <property type="entry name" value="HTH_LACI"/>
    <property type="match status" value="1"/>
</dbReference>
<keyword evidence="2" id="KW-0238">DNA-binding</keyword>
<evidence type="ECO:0000256" key="1">
    <source>
        <dbReference type="ARBA" id="ARBA00023015"/>
    </source>
</evidence>
<keyword evidence="3" id="KW-0804">Transcription</keyword>
<dbReference type="OrthoDB" id="7325800at2"/>
<accession>A0A087M2R8</accession>
<evidence type="ECO:0000256" key="2">
    <source>
        <dbReference type="ARBA" id="ARBA00023125"/>
    </source>
</evidence>
<dbReference type="InterPro" id="IPR046335">
    <property type="entry name" value="LacI/GalR-like_sensor"/>
</dbReference>
<gene>
    <name evidence="6" type="ORF">JP75_09745</name>
</gene>
<dbReference type="CDD" id="cd06267">
    <property type="entry name" value="PBP1_LacI_sugar_binding-like"/>
    <property type="match status" value="1"/>
</dbReference>
<dbReference type="Gene3D" id="1.10.260.40">
    <property type="entry name" value="lambda repressor-like DNA-binding domains"/>
    <property type="match status" value="1"/>
</dbReference>
<dbReference type="Proteomes" id="UP000028981">
    <property type="component" value="Unassembled WGS sequence"/>
</dbReference>
<organism evidence="6 7">
    <name type="scientific">Devosia riboflavina</name>
    <dbReference type="NCBI Taxonomy" id="46914"/>
    <lineage>
        <taxon>Bacteria</taxon>
        <taxon>Pseudomonadati</taxon>
        <taxon>Pseudomonadota</taxon>
        <taxon>Alphaproteobacteria</taxon>
        <taxon>Hyphomicrobiales</taxon>
        <taxon>Devosiaceae</taxon>
        <taxon>Devosia</taxon>
    </lineage>
</organism>
<dbReference type="InterPro" id="IPR000843">
    <property type="entry name" value="HTH_LacI"/>
</dbReference>
<keyword evidence="1" id="KW-0805">Transcription regulation</keyword>
<reference evidence="6 7" key="1">
    <citation type="submission" date="2014-08" db="EMBL/GenBank/DDBJ databases">
        <authorList>
            <person name="Hassan Y.I."/>
            <person name="Lepp D."/>
            <person name="Zhou T."/>
        </authorList>
    </citation>
    <scope>NUCLEOTIDE SEQUENCE [LARGE SCALE GENOMIC DNA]</scope>
    <source>
        <strain evidence="6 7">IFO13584</strain>
    </source>
</reference>
<dbReference type="InterPro" id="IPR028082">
    <property type="entry name" value="Peripla_BP_I"/>
</dbReference>
<evidence type="ECO:0000256" key="3">
    <source>
        <dbReference type="ARBA" id="ARBA00023163"/>
    </source>
</evidence>
<dbReference type="Pfam" id="PF13377">
    <property type="entry name" value="Peripla_BP_3"/>
    <property type="match status" value="1"/>
</dbReference>
<feature type="compositionally biased region" description="Polar residues" evidence="4">
    <location>
        <begin position="324"/>
        <end position="335"/>
    </location>
</feature>
<dbReference type="EMBL" id="JQGC01000007">
    <property type="protein sequence ID" value="KFL31171.1"/>
    <property type="molecule type" value="Genomic_DNA"/>
</dbReference>
<evidence type="ECO:0000313" key="7">
    <source>
        <dbReference type="Proteomes" id="UP000028981"/>
    </source>
</evidence>
<dbReference type="SUPFAM" id="SSF53822">
    <property type="entry name" value="Periplasmic binding protein-like I"/>
    <property type="match status" value="1"/>
</dbReference>
<evidence type="ECO:0000256" key="4">
    <source>
        <dbReference type="SAM" id="MobiDB-lite"/>
    </source>
</evidence>
<dbReference type="GO" id="GO:0000976">
    <property type="term" value="F:transcription cis-regulatory region binding"/>
    <property type="evidence" value="ECO:0007669"/>
    <property type="project" value="TreeGrafter"/>
</dbReference>
<dbReference type="InterPro" id="IPR010982">
    <property type="entry name" value="Lambda_DNA-bd_dom_sf"/>
</dbReference>
<dbReference type="PANTHER" id="PTHR30146:SF109">
    <property type="entry name" value="HTH-TYPE TRANSCRIPTIONAL REGULATOR GALS"/>
    <property type="match status" value="1"/>
</dbReference>
<dbReference type="SUPFAM" id="SSF47413">
    <property type="entry name" value="lambda repressor-like DNA-binding domains"/>
    <property type="match status" value="1"/>
</dbReference>
<comment type="caution">
    <text evidence="6">The sequence shown here is derived from an EMBL/GenBank/DDBJ whole genome shotgun (WGS) entry which is preliminary data.</text>
</comment>
<evidence type="ECO:0000259" key="5">
    <source>
        <dbReference type="PROSITE" id="PS50932"/>
    </source>
</evidence>